<dbReference type="AlphaFoldDB" id="A0A0A9C8B2"/>
<protein>
    <submittedName>
        <fullName evidence="1">Uncharacterized protein</fullName>
    </submittedName>
</protein>
<name>A0A0A9C8B2_ARUDO</name>
<dbReference type="EMBL" id="GBRH01226079">
    <property type="protein sequence ID" value="JAD71816.1"/>
    <property type="molecule type" value="Transcribed_RNA"/>
</dbReference>
<proteinExistence type="predicted"/>
<reference evidence="1" key="1">
    <citation type="submission" date="2014-09" db="EMBL/GenBank/DDBJ databases">
        <authorList>
            <person name="Magalhaes I.L.F."/>
            <person name="Oliveira U."/>
            <person name="Santos F.R."/>
            <person name="Vidigal T.H.D.A."/>
            <person name="Brescovit A.D."/>
            <person name="Santos A.J."/>
        </authorList>
    </citation>
    <scope>NUCLEOTIDE SEQUENCE</scope>
    <source>
        <tissue evidence="1">Shoot tissue taken approximately 20 cm above the soil surface</tissue>
    </source>
</reference>
<sequence length="29" mass="3153">MTKKVTSNILLTMVSSTFKTPFASDIPPP</sequence>
<accession>A0A0A9C8B2</accession>
<evidence type="ECO:0000313" key="1">
    <source>
        <dbReference type="EMBL" id="JAD71816.1"/>
    </source>
</evidence>
<reference evidence="1" key="2">
    <citation type="journal article" date="2015" name="Data Brief">
        <title>Shoot transcriptome of the giant reed, Arundo donax.</title>
        <authorList>
            <person name="Barrero R.A."/>
            <person name="Guerrero F.D."/>
            <person name="Moolhuijzen P."/>
            <person name="Goolsby J.A."/>
            <person name="Tidwell J."/>
            <person name="Bellgard S.E."/>
            <person name="Bellgard M.I."/>
        </authorList>
    </citation>
    <scope>NUCLEOTIDE SEQUENCE</scope>
    <source>
        <tissue evidence="1">Shoot tissue taken approximately 20 cm above the soil surface</tissue>
    </source>
</reference>
<organism evidence="1">
    <name type="scientific">Arundo donax</name>
    <name type="common">Giant reed</name>
    <name type="synonym">Donax arundinaceus</name>
    <dbReference type="NCBI Taxonomy" id="35708"/>
    <lineage>
        <taxon>Eukaryota</taxon>
        <taxon>Viridiplantae</taxon>
        <taxon>Streptophyta</taxon>
        <taxon>Embryophyta</taxon>
        <taxon>Tracheophyta</taxon>
        <taxon>Spermatophyta</taxon>
        <taxon>Magnoliopsida</taxon>
        <taxon>Liliopsida</taxon>
        <taxon>Poales</taxon>
        <taxon>Poaceae</taxon>
        <taxon>PACMAD clade</taxon>
        <taxon>Arundinoideae</taxon>
        <taxon>Arundineae</taxon>
        <taxon>Arundo</taxon>
    </lineage>
</organism>